<dbReference type="InterPro" id="IPR053162">
    <property type="entry name" value="DnaD"/>
</dbReference>
<dbReference type="PANTHER" id="PTHR37293">
    <property type="entry name" value="PHAGE REPLICATION PROTEIN-RELATED"/>
    <property type="match status" value="1"/>
</dbReference>
<dbReference type="Pfam" id="PF09524">
    <property type="entry name" value="Phg_2220_C"/>
    <property type="match status" value="1"/>
</dbReference>
<dbReference type="NCBIfam" id="TIGR01714">
    <property type="entry name" value="phage_rep_org_N"/>
    <property type="match status" value="1"/>
</dbReference>
<dbReference type="Pfam" id="PF09681">
    <property type="entry name" value="Phage_rep_org_N"/>
    <property type="match status" value="1"/>
</dbReference>
<comment type="caution">
    <text evidence="3">The sequence shown here is derived from an EMBL/GenBank/DDBJ whole genome shotgun (WGS) entry which is preliminary data.</text>
</comment>
<accession>A0AAW8TL26</accession>
<evidence type="ECO:0000259" key="1">
    <source>
        <dbReference type="Pfam" id="PF09524"/>
    </source>
</evidence>
<dbReference type="InterPro" id="IPR010056">
    <property type="entry name" value="Phage_rep_org__N"/>
</dbReference>
<dbReference type="RefSeq" id="WP_311928586.1">
    <property type="nucleotide sequence ID" value="NZ_JARPYT010000016.1"/>
</dbReference>
<feature type="domain" description="Phage conserved hypothetical protein C-terminal" evidence="1">
    <location>
        <begin position="167"/>
        <end position="238"/>
    </location>
</feature>
<reference evidence="3" key="1">
    <citation type="submission" date="2023-03" db="EMBL/GenBank/DDBJ databases">
        <authorList>
            <person name="Shen W."/>
            <person name="Cai J."/>
        </authorList>
    </citation>
    <scope>NUCLEOTIDE SEQUENCE</scope>
    <source>
        <strain evidence="3">P55-2</strain>
    </source>
</reference>
<name>A0AAW8TL26_9ENTE</name>
<dbReference type="EMBL" id="JARPYT010000016">
    <property type="protein sequence ID" value="MDT2637944.1"/>
    <property type="molecule type" value="Genomic_DNA"/>
</dbReference>
<protein>
    <submittedName>
        <fullName evidence="3">Phage replisome organizer N-terminal domain-containing protein</fullName>
    </submittedName>
</protein>
<dbReference type="Proteomes" id="UP001245561">
    <property type="component" value="Unassembled WGS sequence"/>
</dbReference>
<evidence type="ECO:0000313" key="3">
    <source>
        <dbReference type="EMBL" id="MDT2637944.1"/>
    </source>
</evidence>
<dbReference type="InterPro" id="IPR011741">
    <property type="entry name" value="Phg_2220_C"/>
</dbReference>
<proteinExistence type="predicted"/>
<dbReference type="AlphaFoldDB" id="A0AAW8TL26"/>
<evidence type="ECO:0000259" key="2">
    <source>
        <dbReference type="Pfam" id="PF09681"/>
    </source>
</evidence>
<evidence type="ECO:0000313" key="4">
    <source>
        <dbReference type="Proteomes" id="UP001245561"/>
    </source>
</evidence>
<dbReference type="NCBIfam" id="TIGR02220">
    <property type="entry name" value="phg_TIGR02220"/>
    <property type="match status" value="1"/>
</dbReference>
<gene>
    <name evidence="3" type="ORF">P7D36_10610</name>
</gene>
<feature type="domain" description="Phage replisome organiser N-terminal" evidence="2">
    <location>
        <begin position="6"/>
        <end position="124"/>
    </location>
</feature>
<sequence>MAEISWIKLKTTMFDDEKVRLIQAVPESDAILVIWIRLLVLAGKTNDDGLIYIQRNMPYSEEMLSTLFGKPVNVVRLALVTLEKFNMIDLNTDGSIAITNWSKHQNIEGMEKVREQNRIRAKKHYDKNKNSNVNLTLDLTETNATDIDKELDKERDIDKEKIPYTDIIKYLNNKTSKSFKVTQKWKDLIKARWNEGQRLDDFKKVIDVKTGQWINNQEMNKYLRPATLFGNKFDDYLNEYRPQISSSISDEIAESQRKIAEAYEQ</sequence>
<organism evidence="3 4">
    <name type="scientific">Enterococcus dongliensis</name>
    <dbReference type="NCBI Taxonomy" id="2559925"/>
    <lineage>
        <taxon>Bacteria</taxon>
        <taxon>Bacillati</taxon>
        <taxon>Bacillota</taxon>
        <taxon>Bacilli</taxon>
        <taxon>Lactobacillales</taxon>
        <taxon>Enterococcaceae</taxon>
        <taxon>Enterococcus</taxon>
    </lineage>
</organism>
<dbReference type="PANTHER" id="PTHR37293:SF7">
    <property type="entry name" value="HYPOTHETICAL PHAGE PROTEIN"/>
    <property type="match status" value="1"/>
</dbReference>